<dbReference type="RefSeq" id="WP_134356218.1">
    <property type="nucleotide sequence ID" value="NZ_CP038033.1"/>
</dbReference>
<accession>A0A4P7BXM3</accession>
<proteinExistence type="inferred from homology"/>
<dbReference type="GO" id="GO:0004020">
    <property type="term" value="F:adenylylsulfate kinase activity"/>
    <property type="evidence" value="ECO:0007669"/>
    <property type="project" value="UniProtKB-UniRule"/>
</dbReference>
<protein>
    <recommendedName>
        <fullName evidence="5 13">Adenylyl-sulfate kinase</fullName>
        <ecNumber evidence="5 13">2.7.1.25</ecNumber>
    </recommendedName>
    <alternativeName>
        <fullName evidence="11 13">APS kinase</fullName>
    </alternativeName>
    <alternativeName>
        <fullName evidence="12 13">ATP adenosine-5'-phosphosulfate 3'-phosphotransferase</fullName>
    </alternativeName>
    <alternativeName>
        <fullName evidence="10 13">Adenosine-5'-phosphosulfate kinase</fullName>
    </alternativeName>
</protein>
<dbReference type="KEGG" id="nwr:E3U44_00815"/>
<keyword evidence="6 13" id="KW-0808">Transferase</keyword>
<keyword evidence="13" id="KW-0597">Phosphoprotein</keyword>
<dbReference type="NCBIfam" id="TIGR00455">
    <property type="entry name" value="apsK"/>
    <property type="match status" value="1"/>
</dbReference>
<evidence type="ECO:0000256" key="13">
    <source>
        <dbReference type="HAMAP-Rule" id="MF_00065"/>
    </source>
</evidence>
<evidence type="ECO:0000256" key="14">
    <source>
        <dbReference type="RuleBase" id="RU004347"/>
    </source>
</evidence>
<evidence type="ECO:0000256" key="7">
    <source>
        <dbReference type="ARBA" id="ARBA00022741"/>
    </source>
</evidence>
<comment type="function">
    <text evidence="2 13 14">Catalyzes the synthesis of activated sulfate.</text>
</comment>
<dbReference type="UniPathway" id="UPA00140">
    <property type="reaction ID" value="UER00205"/>
</dbReference>
<feature type="binding site" evidence="13">
    <location>
        <begin position="33"/>
        <end position="40"/>
    </location>
    <ligand>
        <name>ATP</name>
        <dbReference type="ChEBI" id="CHEBI:30616"/>
    </ligand>
</feature>
<name>A0A4P7BXM3_9GAMM</name>
<comment type="similarity">
    <text evidence="4 13 14">Belongs to the APS kinase family.</text>
</comment>
<feature type="active site" description="Phosphoserine intermediate" evidence="13">
    <location>
        <position position="107"/>
    </location>
</feature>
<dbReference type="PANTHER" id="PTHR11055">
    <property type="entry name" value="BIFUNCTIONAL 3'-PHOSPHOADENOSINE 5'-PHOSPHOSULFATE SYNTHASE"/>
    <property type="match status" value="1"/>
</dbReference>
<dbReference type="NCBIfam" id="NF003013">
    <property type="entry name" value="PRK03846.1"/>
    <property type="match status" value="1"/>
</dbReference>
<dbReference type="SUPFAM" id="SSF52540">
    <property type="entry name" value="P-loop containing nucleoside triphosphate hydrolases"/>
    <property type="match status" value="1"/>
</dbReference>
<evidence type="ECO:0000256" key="5">
    <source>
        <dbReference type="ARBA" id="ARBA00012121"/>
    </source>
</evidence>
<sequence length="209" mass="23415">MSSNNTVWHKPLVMRADREQLNAHKSAILWFTGLSGAGKSTLAHAVEARLFQIGCRTFVFDGDNVRHGLCADLGFSEQDRSENIRRIGEMCKLFVEAGVIALTAFISPFRHDRQRVRDLVTEGDFLEIYCQASLAVCEQRDVKGLYKRARAGEIPEFTGVSSPYEEPEKPELVVDTGFQAVEENVEMVINLLKCRGIIREGAVRPVAQM</sequence>
<dbReference type="GO" id="GO:0070814">
    <property type="term" value="P:hydrogen sulfide biosynthetic process"/>
    <property type="evidence" value="ECO:0007669"/>
    <property type="project" value="UniProtKB-UniRule"/>
</dbReference>
<evidence type="ECO:0000313" key="17">
    <source>
        <dbReference type="Proteomes" id="UP000294325"/>
    </source>
</evidence>
<evidence type="ECO:0000256" key="12">
    <source>
        <dbReference type="ARBA" id="ARBA00031464"/>
    </source>
</evidence>
<evidence type="ECO:0000256" key="1">
    <source>
        <dbReference type="ARBA" id="ARBA00001823"/>
    </source>
</evidence>
<dbReference type="InterPro" id="IPR027417">
    <property type="entry name" value="P-loop_NTPase"/>
</dbReference>
<keyword evidence="17" id="KW-1185">Reference proteome</keyword>
<dbReference type="Proteomes" id="UP000294325">
    <property type="component" value="Chromosome"/>
</dbReference>
<feature type="domain" description="APS kinase" evidence="15">
    <location>
        <begin position="26"/>
        <end position="175"/>
    </location>
</feature>
<dbReference type="InterPro" id="IPR002891">
    <property type="entry name" value="APS"/>
</dbReference>
<evidence type="ECO:0000256" key="4">
    <source>
        <dbReference type="ARBA" id="ARBA00007008"/>
    </source>
</evidence>
<dbReference type="OrthoDB" id="9804504at2"/>
<dbReference type="Gene3D" id="3.40.50.300">
    <property type="entry name" value="P-loop containing nucleotide triphosphate hydrolases"/>
    <property type="match status" value="1"/>
</dbReference>
<evidence type="ECO:0000256" key="2">
    <source>
        <dbReference type="ARBA" id="ARBA00002632"/>
    </source>
</evidence>
<dbReference type="InterPro" id="IPR059117">
    <property type="entry name" value="APS_kinase_dom"/>
</dbReference>
<dbReference type="CDD" id="cd02027">
    <property type="entry name" value="APSK"/>
    <property type="match status" value="1"/>
</dbReference>
<evidence type="ECO:0000256" key="9">
    <source>
        <dbReference type="ARBA" id="ARBA00022840"/>
    </source>
</evidence>
<evidence type="ECO:0000256" key="6">
    <source>
        <dbReference type="ARBA" id="ARBA00022679"/>
    </source>
</evidence>
<comment type="pathway">
    <text evidence="3 13 14">Sulfur metabolism; hydrogen sulfide biosynthesis; sulfite from sulfate: step 2/3.</text>
</comment>
<dbReference type="EC" id="2.7.1.25" evidence="5 13"/>
<organism evidence="16 17">
    <name type="scientific">Nitrosococcus wardiae</name>
    <dbReference type="NCBI Taxonomy" id="1814290"/>
    <lineage>
        <taxon>Bacteria</taxon>
        <taxon>Pseudomonadati</taxon>
        <taxon>Pseudomonadota</taxon>
        <taxon>Gammaproteobacteria</taxon>
        <taxon>Chromatiales</taxon>
        <taxon>Chromatiaceae</taxon>
        <taxon>Nitrosococcus</taxon>
    </lineage>
</organism>
<dbReference type="GO" id="GO:0005524">
    <property type="term" value="F:ATP binding"/>
    <property type="evidence" value="ECO:0007669"/>
    <property type="project" value="UniProtKB-UniRule"/>
</dbReference>
<dbReference type="EMBL" id="CP038033">
    <property type="protein sequence ID" value="QBQ53202.1"/>
    <property type="molecule type" value="Genomic_DNA"/>
</dbReference>
<evidence type="ECO:0000256" key="10">
    <source>
        <dbReference type="ARBA" id="ARBA00029724"/>
    </source>
</evidence>
<dbReference type="Pfam" id="PF01583">
    <property type="entry name" value="APS_kinase"/>
    <property type="match status" value="1"/>
</dbReference>
<evidence type="ECO:0000313" key="16">
    <source>
        <dbReference type="EMBL" id="QBQ53202.1"/>
    </source>
</evidence>
<keyword evidence="9 13" id="KW-0067">ATP-binding</keyword>
<dbReference type="PANTHER" id="PTHR11055:SF1">
    <property type="entry name" value="PAPS SYNTHETASE, ISOFORM D"/>
    <property type="match status" value="1"/>
</dbReference>
<comment type="catalytic activity">
    <reaction evidence="1 13 14">
        <text>adenosine 5'-phosphosulfate + ATP = 3'-phosphoadenylyl sulfate + ADP + H(+)</text>
        <dbReference type="Rhea" id="RHEA:24152"/>
        <dbReference type="ChEBI" id="CHEBI:15378"/>
        <dbReference type="ChEBI" id="CHEBI:30616"/>
        <dbReference type="ChEBI" id="CHEBI:58243"/>
        <dbReference type="ChEBI" id="CHEBI:58339"/>
        <dbReference type="ChEBI" id="CHEBI:456216"/>
        <dbReference type="EC" id="2.7.1.25"/>
    </reaction>
</comment>
<reference evidence="16 17" key="1">
    <citation type="submission" date="2019-03" db="EMBL/GenBank/DDBJ databases">
        <title>The genome sequence of Nitrosococcus wardiae strain D1FHST reveals the archetypal metabolic capacity of ammonia-oxidizing Gammaproteobacteria.</title>
        <authorList>
            <person name="Wang L."/>
            <person name="Lim C.K."/>
            <person name="Hanson T.E."/>
            <person name="Dang H."/>
            <person name="Klotz M.G."/>
        </authorList>
    </citation>
    <scope>NUCLEOTIDE SEQUENCE [LARGE SCALE GENOMIC DNA]</scope>
    <source>
        <strain evidence="16 17">D1FHS</strain>
    </source>
</reference>
<keyword evidence="8 13" id="KW-0418">Kinase</keyword>
<dbReference type="AlphaFoldDB" id="A0A4P7BXM3"/>
<evidence type="ECO:0000256" key="11">
    <source>
        <dbReference type="ARBA" id="ARBA00031393"/>
    </source>
</evidence>
<keyword evidence="7 13" id="KW-0547">Nucleotide-binding</keyword>
<evidence type="ECO:0000256" key="8">
    <source>
        <dbReference type="ARBA" id="ARBA00022777"/>
    </source>
</evidence>
<gene>
    <name evidence="13 16" type="primary">cysC</name>
    <name evidence="16" type="ORF">E3U44_00815</name>
</gene>
<dbReference type="HAMAP" id="MF_00065">
    <property type="entry name" value="Adenylyl_sulf_kinase"/>
    <property type="match status" value="1"/>
</dbReference>
<dbReference type="GO" id="GO:0000103">
    <property type="term" value="P:sulfate assimilation"/>
    <property type="evidence" value="ECO:0007669"/>
    <property type="project" value="UniProtKB-UniRule"/>
</dbReference>
<evidence type="ECO:0000256" key="3">
    <source>
        <dbReference type="ARBA" id="ARBA00004806"/>
    </source>
</evidence>
<dbReference type="FunFam" id="3.40.50.300:FF:000212">
    <property type="entry name" value="Adenylyl-sulfate kinase"/>
    <property type="match status" value="1"/>
</dbReference>
<evidence type="ECO:0000259" key="15">
    <source>
        <dbReference type="Pfam" id="PF01583"/>
    </source>
</evidence>